<gene>
    <name evidence="1" type="ORF">CYMTET_45865</name>
</gene>
<proteinExistence type="predicted"/>
<name>A0AAE0EXV9_9CHLO</name>
<evidence type="ECO:0000313" key="1">
    <source>
        <dbReference type="EMBL" id="KAK3244523.1"/>
    </source>
</evidence>
<comment type="caution">
    <text evidence="1">The sequence shown here is derived from an EMBL/GenBank/DDBJ whole genome shotgun (WGS) entry which is preliminary data.</text>
</comment>
<sequence length="90" mass="10826">MEYFVCPCLNVHGQGADSWWVRYPNKTKWLTYDCTGTIFKTHGMDKNRPAQGILFTHADMWIQPWRIEKYDFDVPWIFEGWMKPLILVVR</sequence>
<protein>
    <submittedName>
        <fullName evidence="1">Uncharacterized protein</fullName>
    </submittedName>
</protein>
<organism evidence="1 2">
    <name type="scientific">Cymbomonas tetramitiformis</name>
    <dbReference type="NCBI Taxonomy" id="36881"/>
    <lineage>
        <taxon>Eukaryota</taxon>
        <taxon>Viridiplantae</taxon>
        <taxon>Chlorophyta</taxon>
        <taxon>Pyramimonadophyceae</taxon>
        <taxon>Pyramimonadales</taxon>
        <taxon>Pyramimonadaceae</taxon>
        <taxon>Cymbomonas</taxon>
    </lineage>
</organism>
<reference evidence="1 2" key="1">
    <citation type="journal article" date="2015" name="Genome Biol. Evol.">
        <title>Comparative Genomics of a Bacterivorous Green Alga Reveals Evolutionary Causalities and Consequences of Phago-Mixotrophic Mode of Nutrition.</title>
        <authorList>
            <person name="Burns J.A."/>
            <person name="Paasch A."/>
            <person name="Narechania A."/>
            <person name="Kim E."/>
        </authorList>
    </citation>
    <scope>NUCLEOTIDE SEQUENCE [LARGE SCALE GENOMIC DNA]</scope>
    <source>
        <strain evidence="1 2">PLY_AMNH</strain>
    </source>
</reference>
<evidence type="ECO:0000313" key="2">
    <source>
        <dbReference type="Proteomes" id="UP001190700"/>
    </source>
</evidence>
<dbReference type="Proteomes" id="UP001190700">
    <property type="component" value="Unassembled WGS sequence"/>
</dbReference>
<keyword evidence="2" id="KW-1185">Reference proteome</keyword>
<dbReference type="EMBL" id="LGRX02031762">
    <property type="protein sequence ID" value="KAK3244523.1"/>
    <property type="molecule type" value="Genomic_DNA"/>
</dbReference>
<accession>A0AAE0EXV9</accession>
<dbReference type="AlphaFoldDB" id="A0AAE0EXV9"/>